<dbReference type="STRING" id="576117.SAMN04488138_108145"/>
<keyword evidence="4 6" id="KW-1133">Transmembrane helix</keyword>
<evidence type="ECO:0000313" key="7">
    <source>
        <dbReference type="EMBL" id="SFJ70480.1"/>
    </source>
</evidence>
<dbReference type="InterPro" id="IPR030922">
    <property type="entry name" value="LptF"/>
</dbReference>
<sequence>MVARNGQDGYGTTGLGRFDKYMLQQLLMLFGFFSLVLALVFWVNKAVSLLDWLMGDGQSASTFLQLTLLSLPTILVNLLPIAAFAATVYVTNRLSSESELVVVQAAGYSPYRLARPVLYFGVIVALMIAVLSHVLVPLSQRELDLRRAEIAGDITARLLTEGTFVHPVKGITFYVRNISAAGELEDVYLSNSRTEGERQSFIASQALIVKDEDGPMLLMFDGMTQVYDLEDQRLSVTRFDSFAYSLQGLFGTTQAQRRSLKSTDSFDLLRASPTLLEELRSSRLQVLAEVTQRMNKAVQGFAICLIGFAALLIGGFSRFGLWRQILLAIVLLVIIKSLDNSFEGMINDDPSLWPLRYVASVVAVLMALALMWKTARPARRSRRRAKHGTEAKP</sequence>
<gene>
    <name evidence="7" type="ORF">SAMN04488138_108145</name>
</gene>
<evidence type="ECO:0000256" key="3">
    <source>
        <dbReference type="ARBA" id="ARBA00022692"/>
    </source>
</evidence>
<dbReference type="GO" id="GO:0015920">
    <property type="term" value="P:lipopolysaccharide transport"/>
    <property type="evidence" value="ECO:0007669"/>
    <property type="project" value="TreeGrafter"/>
</dbReference>
<dbReference type="PANTHER" id="PTHR33529">
    <property type="entry name" value="SLR0882 PROTEIN-RELATED"/>
    <property type="match status" value="1"/>
</dbReference>
<accession>A0A1I3TIN8</accession>
<keyword evidence="5 6" id="KW-0472">Membrane</keyword>
<dbReference type="Pfam" id="PF03739">
    <property type="entry name" value="LptF_LptG"/>
    <property type="match status" value="1"/>
</dbReference>
<proteinExistence type="predicted"/>
<dbReference type="GO" id="GO:0055085">
    <property type="term" value="P:transmembrane transport"/>
    <property type="evidence" value="ECO:0007669"/>
    <property type="project" value="InterPro"/>
</dbReference>
<comment type="subcellular location">
    <subcellularLocation>
        <location evidence="1">Cell membrane</location>
        <topology evidence="1">Multi-pass membrane protein</topology>
    </subcellularLocation>
</comment>
<feature type="transmembrane region" description="Helical" evidence="6">
    <location>
        <begin position="22"/>
        <end position="43"/>
    </location>
</feature>
<dbReference type="InterPro" id="IPR005495">
    <property type="entry name" value="LptG/LptF_permease"/>
</dbReference>
<keyword evidence="3 6" id="KW-0812">Transmembrane</keyword>
<feature type="transmembrane region" description="Helical" evidence="6">
    <location>
        <begin position="355"/>
        <end position="375"/>
    </location>
</feature>
<dbReference type="GeneID" id="98665410"/>
<dbReference type="GO" id="GO:0043190">
    <property type="term" value="C:ATP-binding cassette (ABC) transporter complex"/>
    <property type="evidence" value="ECO:0007669"/>
    <property type="project" value="InterPro"/>
</dbReference>
<evidence type="ECO:0000256" key="4">
    <source>
        <dbReference type="ARBA" id="ARBA00022989"/>
    </source>
</evidence>
<feature type="transmembrane region" description="Helical" evidence="6">
    <location>
        <begin position="63"/>
        <end position="90"/>
    </location>
</feature>
<evidence type="ECO:0000256" key="6">
    <source>
        <dbReference type="SAM" id="Phobius"/>
    </source>
</evidence>
<evidence type="ECO:0000256" key="2">
    <source>
        <dbReference type="ARBA" id="ARBA00022475"/>
    </source>
</evidence>
<evidence type="ECO:0000256" key="5">
    <source>
        <dbReference type="ARBA" id="ARBA00023136"/>
    </source>
</evidence>
<name>A0A1I3TIN8_9RHOB</name>
<evidence type="ECO:0000256" key="1">
    <source>
        <dbReference type="ARBA" id="ARBA00004651"/>
    </source>
</evidence>
<dbReference type="EMBL" id="FORY01000008">
    <property type="protein sequence ID" value="SFJ70480.1"/>
    <property type="molecule type" value="Genomic_DNA"/>
</dbReference>
<dbReference type="Proteomes" id="UP000183299">
    <property type="component" value="Unassembled WGS sequence"/>
</dbReference>
<evidence type="ECO:0000313" key="8">
    <source>
        <dbReference type="Proteomes" id="UP000183299"/>
    </source>
</evidence>
<dbReference type="AlphaFoldDB" id="A0A1I3TIN8"/>
<organism evidence="7 8">
    <name type="scientific">Celeribacter halophilus</name>
    <dbReference type="NCBI Taxonomy" id="576117"/>
    <lineage>
        <taxon>Bacteria</taxon>
        <taxon>Pseudomonadati</taxon>
        <taxon>Pseudomonadota</taxon>
        <taxon>Alphaproteobacteria</taxon>
        <taxon>Rhodobacterales</taxon>
        <taxon>Roseobacteraceae</taxon>
        <taxon>Celeribacter</taxon>
    </lineage>
</organism>
<reference evidence="7 8" key="1">
    <citation type="submission" date="2016-10" db="EMBL/GenBank/DDBJ databases">
        <authorList>
            <person name="de Groot N.N."/>
        </authorList>
    </citation>
    <scope>NUCLEOTIDE SEQUENCE [LARGE SCALE GENOMIC DNA]</scope>
    <source>
        <strain evidence="7 8">CGMCC 1.8891</strain>
    </source>
</reference>
<dbReference type="PANTHER" id="PTHR33529:SF6">
    <property type="entry name" value="YJGP_YJGQ FAMILY PERMEASE"/>
    <property type="match status" value="1"/>
</dbReference>
<feature type="transmembrane region" description="Helical" evidence="6">
    <location>
        <begin position="302"/>
        <end position="335"/>
    </location>
</feature>
<dbReference type="OrthoDB" id="8477889at2"/>
<keyword evidence="2" id="KW-1003">Cell membrane</keyword>
<protein>
    <submittedName>
        <fullName evidence="7">Lipopolysaccharide export system permease protein</fullName>
    </submittedName>
</protein>
<dbReference type="RefSeq" id="WP_066599871.1">
    <property type="nucleotide sequence ID" value="NZ_FORY01000008.1"/>
</dbReference>
<feature type="transmembrane region" description="Helical" evidence="6">
    <location>
        <begin position="117"/>
        <end position="138"/>
    </location>
</feature>
<dbReference type="NCBIfam" id="TIGR04407">
    <property type="entry name" value="LptF_YjgP"/>
    <property type="match status" value="1"/>
</dbReference>
<keyword evidence="8" id="KW-1185">Reference proteome</keyword>